<evidence type="ECO:0000313" key="1">
    <source>
        <dbReference type="EMBL" id="PYE47418.1"/>
    </source>
</evidence>
<accession>A0A2V4VZ80</accession>
<reference evidence="1 2" key="1">
    <citation type="submission" date="2018-06" db="EMBL/GenBank/DDBJ databases">
        <title>Genomic Encyclopedia of Type Strains, Phase III (KMG-III): the genomes of soil and plant-associated and newly described type strains.</title>
        <authorList>
            <person name="Whitman W."/>
        </authorList>
    </citation>
    <scope>NUCLEOTIDE SEQUENCE [LARGE SCALE GENOMIC DNA]</scope>
    <source>
        <strain evidence="1 2">CECT 7022</strain>
    </source>
</reference>
<evidence type="ECO:0000313" key="2">
    <source>
        <dbReference type="Proteomes" id="UP000247790"/>
    </source>
</evidence>
<name>A0A2V4VZ80_PAEBA</name>
<sequence length="58" mass="6861">MFLAKGIKDHIESLYACIEGLNQVGAVTFDMFVLVLQDERIFNIKYSFLQKHQIHYRQ</sequence>
<dbReference type="EMBL" id="QJSW01000013">
    <property type="protein sequence ID" value="PYE47418.1"/>
    <property type="molecule type" value="Genomic_DNA"/>
</dbReference>
<proteinExistence type="predicted"/>
<gene>
    <name evidence="1" type="ORF">DFQ00_1139</name>
</gene>
<protein>
    <submittedName>
        <fullName evidence="1">Uncharacterized protein</fullName>
    </submittedName>
</protein>
<dbReference type="AlphaFoldDB" id="A0A2V4VZ80"/>
<dbReference type="Proteomes" id="UP000247790">
    <property type="component" value="Unassembled WGS sequence"/>
</dbReference>
<comment type="caution">
    <text evidence="1">The sequence shown here is derived from an EMBL/GenBank/DDBJ whole genome shotgun (WGS) entry which is preliminary data.</text>
</comment>
<organism evidence="1 2">
    <name type="scientific">Paenibacillus barcinonensis</name>
    <dbReference type="NCBI Taxonomy" id="198119"/>
    <lineage>
        <taxon>Bacteria</taxon>
        <taxon>Bacillati</taxon>
        <taxon>Bacillota</taxon>
        <taxon>Bacilli</taxon>
        <taxon>Bacillales</taxon>
        <taxon>Paenibacillaceae</taxon>
        <taxon>Paenibacillus</taxon>
    </lineage>
</organism>